<dbReference type="Pfam" id="PF21089">
    <property type="entry name" value="PKS_DH_N"/>
    <property type="match status" value="1"/>
</dbReference>
<keyword evidence="12" id="KW-1185">Reference proteome</keyword>
<evidence type="ECO:0000259" key="8">
    <source>
        <dbReference type="PROSITE" id="PS52004"/>
    </source>
</evidence>
<keyword evidence="5" id="KW-0511">Multifunctional enzyme</keyword>
<dbReference type="CDD" id="cd00833">
    <property type="entry name" value="PKS"/>
    <property type="match status" value="1"/>
</dbReference>
<dbReference type="InterPro" id="IPR029063">
    <property type="entry name" value="SAM-dependent_MTases_sf"/>
</dbReference>
<dbReference type="Proteomes" id="UP000094444">
    <property type="component" value="Unassembled WGS sequence"/>
</dbReference>
<dbReference type="InterPro" id="IPR016036">
    <property type="entry name" value="Malonyl_transacylase_ACP-bd"/>
</dbReference>
<dbReference type="InterPro" id="IPR049552">
    <property type="entry name" value="PKS_DH_N"/>
</dbReference>
<keyword evidence="4" id="KW-0808">Transferase</keyword>
<dbReference type="InterPro" id="IPR049900">
    <property type="entry name" value="PKS_mFAS_DH"/>
</dbReference>
<dbReference type="Pfam" id="PF16197">
    <property type="entry name" value="KAsynt_C_assoc"/>
    <property type="match status" value="1"/>
</dbReference>
<feature type="domain" description="Ketosynthase family 3 (KS3)" evidence="8">
    <location>
        <begin position="1"/>
        <end position="213"/>
    </location>
</feature>
<dbReference type="SUPFAM" id="SSF55048">
    <property type="entry name" value="Probable ACP-binding domain of malonyl-CoA ACP transacylase"/>
    <property type="match status" value="1"/>
</dbReference>
<evidence type="ECO:0000256" key="6">
    <source>
        <dbReference type="PROSITE-ProRule" id="PRU01363"/>
    </source>
</evidence>
<dbReference type="Gene3D" id="3.40.47.10">
    <property type="match status" value="1"/>
</dbReference>
<dbReference type="PANTHER" id="PTHR43775">
    <property type="entry name" value="FATTY ACID SYNTHASE"/>
    <property type="match status" value="1"/>
</dbReference>
<feature type="domain" description="PKS/mFAS DH" evidence="9">
    <location>
        <begin position="768"/>
        <end position="1124"/>
    </location>
</feature>
<dbReference type="Gene3D" id="3.10.129.110">
    <property type="entry name" value="Polyketide synthase dehydratase"/>
    <property type="match status" value="1"/>
</dbReference>
<evidence type="ECO:0000313" key="10">
    <source>
        <dbReference type="EMBL" id="ALP31885.1"/>
    </source>
</evidence>
<feature type="active site" description="Proton acceptor; for dehydratase activity" evidence="6">
    <location>
        <position position="800"/>
    </location>
</feature>
<dbReference type="OrthoDB" id="4920000at2759"/>
<dbReference type="SMART" id="SM00827">
    <property type="entry name" value="PKS_AT"/>
    <property type="match status" value="1"/>
</dbReference>
<dbReference type="InterPro" id="IPR050091">
    <property type="entry name" value="PKS_NRPS_Biosynth_Enz"/>
</dbReference>
<proteinExistence type="predicted"/>
<dbReference type="Gene3D" id="3.40.366.10">
    <property type="entry name" value="Malonyl-Coenzyme A Acyl Carrier Protein, domain 2"/>
    <property type="match status" value="1"/>
</dbReference>
<evidence type="ECO:0000313" key="12">
    <source>
        <dbReference type="Proteomes" id="UP000094444"/>
    </source>
</evidence>
<dbReference type="PROSITE" id="PS52004">
    <property type="entry name" value="KS3_2"/>
    <property type="match status" value="1"/>
</dbReference>
<dbReference type="GO" id="GO:0032259">
    <property type="term" value="P:methylation"/>
    <property type="evidence" value="ECO:0007669"/>
    <property type="project" value="UniProtKB-KW"/>
</dbReference>
<dbReference type="SUPFAM" id="SSF53335">
    <property type="entry name" value="S-adenosyl-L-methionine-dependent methyltransferases"/>
    <property type="match status" value="1"/>
</dbReference>
<dbReference type="Pfam" id="PF02801">
    <property type="entry name" value="Ketoacyl-synt_C"/>
    <property type="match status" value="1"/>
</dbReference>
<evidence type="ECO:0000256" key="1">
    <source>
        <dbReference type="ARBA" id="ARBA00022450"/>
    </source>
</evidence>
<dbReference type="SUPFAM" id="SSF53901">
    <property type="entry name" value="Thiolase-like"/>
    <property type="match status" value="1"/>
</dbReference>
<evidence type="ECO:0000256" key="2">
    <source>
        <dbReference type="ARBA" id="ARBA00022553"/>
    </source>
</evidence>
<name>A0A1C1XN64_DIAHE</name>
<dbReference type="Pfam" id="PF14765">
    <property type="entry name" value="PS-DH"/>
    <property type="match status" value="1"/>
</dbReference>
<protein>
    <submittedName>
        <fullName evidence="10">Polyketide synthase 15</fullName>
    </submittedName>
    <submittedName>
        <fullName evidence="11">Polyketide synthase/peptide synthetase</fullName>
    </submittedName>
</protein>
<dbReference type="InterPro" id="IPR014030">
    <property type="entry name" value="Ketoacyl_synth_N"/>
</dbReference>
<organism evidence="11 12">
    <name type="scientific">Diaporthe helianthi</name>
    <dbReference type="NCBI Taxonomy" id="158607"/>
    <lineage>
        <taxon>Eukaryota</taxon>
        <taxon>Fungi</taxon>
        <taxon>Dikarya</taxon>
        <taxon>Ascomycota</taxon>
        <taxon>Pezizomycotina</taxon>
        <taxon>Sordariomycetes</taxon>
        <taxon>Sordariomycetidae</taxon>
        <taxon>Diaporthales</taxon>
        <taxon>Diaporthaceae</taxon>
        <taxon>Diaporthe</taxon>
    </lineage>
</organism>
<dbReference type="PROSITE" id="PS52019">
    <property type="entry name" value="PKS_MFAS_DH"/>
    <property type="match status" value="1"/>
</dbReference>
<feature type="compositionally biased region" description="Basic and acidic residues" evidence="7">
    <location>
        <begin position="926"/>
        <end position="940"/>
    </location>
</feature>
<dbReference type="STRING" id="158607.A0A1C1XN64"/>
<dbReference type="GO" id="GO:0006633">
    <property type="term" value="P:fatty acid biosynthetic process"/>
    <property type="evidence" value="ECO:0007669"/>
    <property type="project" value="TreeGrafter"/>
</dbReference>
<dbReference type="PANTHER" id="PTHR43775:SF20">
    <property type="entry name" value="HYBRID PKS-NRPS SYNTHETASE APDA"/>
    <property type="match status" value="1"/>
</dbReference>
<evidence type="ECO:0000313" key="11">
    <source>
        <dbReference type="EMBL" id="POS75592.1"/>
    </source>
</evidence>
<dbReference type="InterPro" id="IPR014043">
    <property type="entry name" value="Acyl_transferase_dom"/>
</dbReference>
<dbReference type="InterPro" id="IPR049551">
    <property type="entry name" value="PKS_DH_C"/>
</dbReference>
<dbReference type="InterPro" id="IPR016039">
    <property type="entry name" value="Thiolase-like"/>
</dbReference>
<dbReference type="InterPro" id="IPR013217">
    <property type="entry name" value="Methyltransf_12"/>
</dbReference>
<dbReference type="GO" id="GO:0008168">
    <property type="term" value="F:methyltransferase activity"/>
    <property type="evidence" value="ECO:0007669"/>
    <property type="project" value="UniProtKB-KW"/>
</dbReference>
<feature type="active site" description="Proton donor; for dehydratase activity" evidence="6">
    <location>
        <position position="1027"/>
    </location>
</feature>
<gene>
    <name evidence="10" type="primary">PKS15</name>
    <name evidence="11" type="ORF">DHEL01_v206015</name>
</gene>
<evidence type="ECO:0000256" key="4">
    <source>
        <dbReference type="ARBA" id="ARBA00022679"/>
    </source>
</evidence>
<dbReference type="SUPFAM" id="SSF52151">
    <property type="entry name" value="FabD/lysophospholipase-like"/>
    <property type="match status" value="1"/>
</dbReference>
<dbReference type="SMART" id="SM00825">
    <property type="entry name" value="PKS_KS"/>
    <property type="match status" value="1"/>
</dbReference>
<dbReference type="InterPro" id="IPR020841">
    <property type="entry name" value="PKS_Beta-ketoAc_synthase_dom"/>
</dbReference>
<dbReference type="InterPro" id="IPR014031">
    <property type="entry name" value="Ketoacyl_synth_C"/>
</dbReference>
<dbReference type="EMBL" id="KR153171">
    <property type="protein sequence ID" value="ALP31885.1"/>
    <property type="molecule type" value="Genomic_DNA"/>
</dbReference>
<feature type="region of interest" description="C-terminal hotdog fold" evidence="6">
    <location>
        <begin position="960"/>
        <end position="1124"/>
    </location>
</feature>
<accession>A0A1C1XN64</accession>
<dbReference type="InterPro" id="IPR016035">
    <property type="entry name" value="Acyl_Trfase/lysoPLipase"/>
</dbReference>
<reference evidence="11 12" key="2">
    <citation type="submission" date="2017-09" db="EMBL/GenBank/DDBJ databases">
        <title>Polyketide synthases of a Diaporthe helianthi virulent isolate.</title>
        <authorList>
            <person name="Baroncelli R."/>
        </authorList>
    </citation>
    <scope>NUCLEOTIDE SEQUENCE [LARGE SCALE GENOMIC DNA]</scope>
    <source>
        <strain evidence="11 12">7/96</strain>
    </source>
</reference>
<keyword evidence="2" id="KW-0597">Phosphoprotein</keyword>
<dbReference type="SMART" id="SM00826">
    <property type="entry name" value="PKS_DH"/>
    <property type="match status" value="1"/>
</dbReference>
<dbReference type="Pfam" id="PF08242">
    <property type="entry name" value="Methyltransf_12"/>
    <property type="match status" value="1"/>
</dbReference>
<dbReference type="GO" id="GO:0004312">
    <property type="term" value="F:fatty acid synthase activity"/>
    <property type="evidence" value="ECO:0007669"/>
    <property type="project" value="TreeGrafter"/>
</dbReference>
<dbReference type="InterPro" id="IPR020807">
    <property type="entry name" value="PKS_DH"/>
</dbReference>
<dbReference type="InterPro" id="IPR001227">
    <property type="entry name" value="Ac_transferase_dom_sf"/>
</dbReference>
<evidence type="ECO:0000256" key="3">
    <source>
        <dbReference type="ARBA" id="ARBA00022603"/>
    </source>
</evidence>
<evidence type="ECO:0000256" key="7">
    <source>
        <dbReference type="SAM" id="MobiDB-lite"/>
    </source>
</evidence>
<feature type="region of interest" description="Disordered" evidence="7">
    <location>
        <begin position="926"/>
        <end position="949"/>
    </location>
</feature>
<dbReference type="GO" id="GO:0044550">
    <property type="term" value="P:secondary metabolite biosynthetic process"/>
    <property type="evidence" value="ECO:0007669"/>
    <property type="project" value="TreeGrafter"/>
</dbReference>
<dbReference type="Gene3D" id="3.40.50.150">
    <property type="entry name" value="Vaccinia Virus protein VP39"/>
    <property type="match status" value="1"/>
</dbReference>
<dbReference type="InterPro" id="IPR042104">
    <property type="entry name" value="PKS_dehydratase_sf"/>
</dbReference>
<keyword evidence="1" id="KW-0596">Phosphopantetheine</keyword>
<dbReference type="InterPro" id="IPR032821">
    <property type="entry name" value="PKS_assoc"/>
</dbReference>
<dbReference type="Pfam" id="PF00698">
    <property type="entry name" value="Acyl_transf_1"/>
    <property type="match status" value="1"/>
</dbReference>
<dbReference type="EMBL" id="MAVT02000468">
    <property type="protein sequence ID" value="POS75592.1"/>
    <property type="molecule type" value="Genomic_DNA"/>
</dbReference>
<evidence type="ECO:0000256" key="5">
    <source>
        <dbReference type="ARBA" id="ARBA00023268"/>
    </source>
</evidence>
<sequence length="1613" mass="173465">MAIAAGTNLLLTPLSYISESNVFMLSPTGRLRMWDVAADGYARGDGIAAVLLKRLSDAVCDGDEIRGVIRHTGFSHNGRTKGITMPSGAAQAALIKRTYAEAGLDVLHDTSFGKKQNHEKMFVGSIKTVVGHTKGTAGIAGVIKTCLALEKAQIPPNLHLNEISPSVALHAANFTILVGETAPWSSVPEGAPRRASVNSFGFGGTNAHAILESYDDPRCRPHAPGGETSTALAVLPFTFSAALELSLTSLLEGYKSFLSSPRANSVDLGDLGYTLACRRSAFAHRVSFAATTAEGLLAAIEKALSNPSSIGMGAGTTKRKGLATRCLGVFTGQGAQWACMGASLVEALPVASEILRRLEDSLARLPVVGDRPAWSLREEMLAAAAVAAEEGGGGSRVNEVALSQPLCTAVQIVLVDLLRAAGVRFAAVVGHLSGEMAAAYAAGFLLAEDAVRIAYYRGLCTSRKPVDAGMGANTEEKEKEERASMLAVGTTAQDALDLCEAEDMKGRISLACVNSPSSVTLSGDRTALVEAQAVFEAEGKFNRLLRVDKAYYLHYMIPCSKEYREALAGLDISVRQPDESALVWLSSSFLPSFHSTPSSTSSSSPLEMLEAAVDAPVVTLDGYGAGLSCEYWVNNMTNPVLFHQALSSAINSSRTFDFAVEIGPHPALKGPATETMQSQQVTIPDLGTCSRGEDDVVALARTLGQLWELLPTPTTALSLVNYQAAFSGRPARLMTNLPRYAWDHGGKAYWAEPRTTRNVNREAGVAFHNLLGHKLPDGNNREWRWLNLLREDELPWLAGHSLQGQTVFPTTGYVAMAVEAGLIIAAANSGISSAKLVGQAQRHQHPRVRSMELRDVKIRKAIAISQSGSEVIVSMTHVTRSSSDGDGSKAGSVITADFSCYSPPSKELEDVAVNCTAMVRIILSDPERDSPVDDDKDHVLPPRQQQLSQEDATVLTTAGGLPLLNEVDTDEFYGSISAIGFGYTGPFQGISRLRRRNGRASGTVVDSVPFDPATDRTRLLVHPAVLDSALQGVFAAYSHPGDERLWALHAPTHVDRVVVVPGLCQSSLSSSSSLASYDFDCFCTDTSQRGRIIGDIDLYTPGYGKKAVTFQGLSLVPLSPFTPHDNRQLFCSEAWYIDGPDGRVASRGYEPSDEEVAKAYNIERVVFFFLRGISQAIREAEQRLVAQQQQDDDGNNSQLQEGLAPHRRAALRWIDHLCGLASKAEHLVLKKEWLDDDRALIYSIIDRYTILDDPDFNMAQIAAGDGGAEGGSNILAHMLKDGALDRLYKDGLGERQGNAWTAEMVQQVAERHPRMDIIEIGAGTGGTTKGILVALGNAFALYTVTDVSAGFVTASKARFGVDGPLGRRMAYRLLNMTQHPEKQGFLPGQDGQTEKDKNQYKYNMVVAANVVHAAPDIGTALRHARALLRPGGYLVLFEITNLTTIRFGVYYCGTPGWWVGVDSGQPWGPAITLPKWDFFLKASGFTGVQTSVPALDDDFRMLRAPLESLGVNEAYFSLTPASPGRGKFGILVLAGVNVGGASEAYRYRMAIRLRKLLGLCYKSVLALESLNQAPKLIADQPANFTTIGLTDLDKQGELFRGLTAAAWDSLKRL</sequence>
<evidence type="ECO:0000259" key="9">
    <source>
        <dbReference type="PROSITE" id="PS52019"/>
    </source>
</evidence>
<keyword evidence="3" id="KW-0489">Methyltransferase</keyword>
<feature type="region of interest" description="N-terminal hotdog fold" evidence="6">
    <location>
        <begin position="768"/>
        <end position="926"/>
    </location>
</feature>
<dbReference type="Pfam" id="PF00109">
    <property type="entry name" value="ketoacyl-synt"/>
    <property type="match status" value="1"/>
</dbReference>
<reference evidence="10" key="1">
    <citation type="submission" date="2015-04" db="EMBL/GenBank/DDBJ databases">
        <title>Dhpks1, a gene encoding a polyketide synthase of the phytopathogenic fungus Diaporthe helianthi is required to trigger sunflower stem canker toxin-mediated disease.</title>
        <authorList>
            <person name="Maimone Mancarello A.B."/>
            <person name="Pane C."/>
            <person name="Ruocco M."/>
            <person name="Cacciola S.O."/>
            <person name="Firrao G."/>
            <person name="Magnano Di San Lio G."/>
            <person name="Baroncelli R."/>
            <person name="Vannacci G."/>
            <person name="Vergara M."/>
            <person name="Scala F."/>
        </authorList>
    </citation>
    <scope>NUCLEOTIDE SEQUENCE</scope>
    <source>
        <strain evidence="10">7/96</strain>
    </source>
</reference>